<feature type="compositionally biased region" description="Basic and acidic residues" evidence="1">
    <location>
        <begin position="295"/>
        <end position="305"/>
    </location>
</feature>
<gene>
    <name evidence="3" type="primary">LOC112462962</name>
</gene>
<protein>
    <submittedName>
        <fullName evidence="3">Uncharacterized protein LOC112462962</fullName>
    </submittedName>
</protein>
<feature type="compositionally biased region" description="Polar residues" evidence="1">
    <location>
        <begin position="199"/>
        <end position="209"/>
    </location>
</feature>
<feature type="non-terminal residue" evidence="3">
    <location>
        <position position="1"/>
    </location>
</feature>
<name>A0A6J1QW04_9HYME</name>
<feature type="compositionally biased region" description="Basic residues" evidence="1">
    <location>
        <begin position="310"/>
        <end position="326"/>
    </location>
</feature>
<feature type="region of interest" description="Disordered" evidence="1">
    <location>
        <begin position="256"/>
        <end position="326"/>
    </location>
</feature>
<dbReference type="Proteomes" id="UP000504618">
    <property type="component" value="Unplaced"/>
</dbReference>
<keyword evidence="2" id="KW-1185">Reference proteome</keyword>
<dbReference type="AlphaFoldDB" id="A0A6J1QW04"/>
<dbReference type="GeneID" id="112462962"/>
<dbReference type="RefSeq" id="XP_024884830.1">
    <property type="nucleotide sequence ID" value="XM_025029062.1"/>
</dbReference>
<evidence type="ECO:0000313" key="2">
    <source>
        <dbReference type="Proteomes" id="UP000504618"/>
    </source>
</evidence>
<feature type="region of interest" description="Disordered" evidence="1">
    <location>
        <begin position="134"/>
        <end position="164"/>
    </location>
</feature>
<sequence>KKYAIADLEVTLGDDKHLDVCVIAHNWMSEDGENCLYPTYLAPKKQGIAAKKCMEPTAKFNTYPATILLSHALIIYFLDFDHCTDTLILFLFLVTYEEARRKLERAVEKTDLESDADRDKGNRGFRKRKHLTDLSWSEDEGDENPTKVGKSQPASQKGISLPLPTFTFSTGAGETEDSRKTSDGSTSCLAATVSKGYNLPSTESQSTHAQTKDKGLDFGSITSDITKSQMSSTVSLTPSPRGALKTMTALPKRLSLNVNQPDSSNSKKQLNRGSKTSVNVSKSNINTKKKQFSQSKDRISDKEPIGKLQKFAKKHSNVSKHKNKKK</sequence>
<organism evidence="2 3">
    <name type="scientific">Temnothorax curvispinosus</name>
    <dbReference type="NCBI Taxonomy" id="300111"/>
    <lineage>
        <taxon>Eukaryota</taxon>
        <taxon>Metazoa</taxon>
        <taxon>Ecdysozoa</taxon>
        <taxon>Arthropoda</taxon>
        <taxon>Hexapoda</taxon>
        <taxon>Insecta</taxon>
        <taxon>Pterygota</taxon>
        <taxon>Neoptera</taxon>
        <taxon>Endopterygota</taxon>
        <taxon>Hymenoptera</taxon>
        <taxon>Apocrita</taxon>
        <taxon>Aculeata</taxon>
        <taxon>Formicoidea</taxon>
        <taxon>Formicidae</taxon>
        <taxon>Myrmicinae</taxon>
        <taxon>Temnothorax</taxon>
    </lineage>
</organism>
<proteinExistence type="predicted"/>
<evidence type="ECO:0000313" key="3">
    <source>
        <dbReference type="RefSeq" id="XP_024884830.1"/>
    </source>
</evidence>
<evidence type="ECO:0000256" key="1">
    <source>
        <dbReference type="SAM" id="MobiDB-lite"/>
    </source>
</evidence>
<accession>A0A6J1QW04</accession>
<feature type="region of interest" description="Disordered" evidence="1">
    <location>
        <begin position="198"/>
        <end position="217"/>
    </location>
</feature>
<dbReference type="OrthoDB" id="10492751at2759"/>
<feature type="compositionally biased region" description="Polar residues" evidence="1">
    <location>
        <begin position="256"/>
        <end position="286"/>
    </location>
</feature>
<reference evidence="3" key="1">
    <citation type="submission" date="2025-08" db="UniProtKB">
        <authorList>
            <consortium name="RefSeq"/>
        </authorList>
    </citation>
    <scope>IDENTIFICATION</scope>
    <source>
        <tissue evidence="3">Whole body</tissue>
    </source>
</reference>